<keyword evidence="6 10" id="KW-0540">Nuclease</keyword>
<dbReference type="EMBL" id="JACOGK010000002">
    <property type="protein sequence ID" value="MBC3535850.1"/>
    <property type="molecule type" value="Genomic_DNA"/>
</dbReference>
<dbReference type="EC" id="3.1.26.4" evidence="11"/>
<evidence type="ECO:0000313" key="13">
    <source>
        <dbReference type="EMBL" id="MBC3535850.1"/>
    </source>
</evidence>
<dbReference type="PROSITE" id="PS51975">
    <property type="entry name" value="RNASE_H_2"/>
    <property type="match status" value="1"/>
</dbReference>
<feature type="binding site" evidence="10">
    <location>
        <position position="216"/>
    </location>
    <ligand>
        <name>a divalent metal cation</name>
        <dbReference type="ChEBI" id="CHEBI:60240"/>
    </ligand>
</feature>
<dbReference type="RefSeq" id="WP_186501903.1">
    <property type="nucleotide sequence ID" value="NZ_JACOGK010000002.1"/>
</dbReference>
<dbReference type="InterPro" id="IPR036397">
    <property type="entry name" value="RNaseH_sf"/>
</dbReference>
<evidence type="ECO:0000256" key="2">
    <source>
        <dbReference type="ARBA" id="ARBA00004065"/>
    </source>
</evidence>
<evidence type="ECO:0000256" key="8">
    <source>
        <dbReference type="ARBA" id="ARBA00022759"/>
    </source>
</evidence>
<reference evidence="13 14" key="1">
    <citation type="submission" date="2020-08" db="EMBL/GenBank/DDBJ databases">
        <authorList>
            <person name="Liu C."/>
            <person name="Sun Q."/>
        </authorList>
    </citation>
    <scope>NUCLEOTIDE SEQUENCE [LARGE SCALE GENOMIC DNA]</scope>
    <source>
        <strain evidence="13 14">NSJ-59</strain>
    </source>
</reference>
<evidence type="ECO:0000256" key="10">
    <source>
        <dbReference type="PROSITE-ProRule" id="PRU01319"/>
    </source>
</evidence>
<evidence type="ECO:0000256" key="7">
    <source>
        <dbReference type="ARBA" id="ARBA00022723"/>
    </source>
</evidence>
<organism evidence="13 14">
    <name type="scientific">Megasphaera hominis</name>
    <dbReference type="NCBI Taxonomy" id="159836"/>
    <lineage>
        <taxon>Bacteria</taxon>
        <taxon>Bacillati</taxon>
        <taxon>Bacillota</taxon>
        <taxon>Negativicutes</taxon>
        <taxon>Veillonellales</taxon>
        <taxon>Veillonellaceae</taxon>
        <taxon>Megasphaera</taxon>
    </lineage>
</organism>
<keyword evidence="9 10" id="KW-0378">Hydrolase</keyword>
<evidence type="ECO:0000259" key="12">
    <source>
        <dbReference type="PROSITE" id="PS51975"/>
    </source>
</evidence>
<dbReference type="SUPFAM" id="SSF53098">
    <property type="entry name" value="Ribonuclease H-like"/>
    <property type="match status" value="1"/>
</dbReference>
<comment type="subcellular location">
    <subcellularLocation>
        <location evidence="3">Cytoplasm</location>
    </subcellularLocation>
</comment>
<dbReference type="PANTHER" id="PTHR10954:SF23">
    <property type="entry name" value="RIBONUCLEASE"/>
    <property type="match status" value="1"/>
</dbReference>
<keyword evidence="7 10" id="KW-0479">Metal-binding</keyword>
<comment type="cofactor">
    <cofactor evidence="10">
        <name>Mn(2+)</name>
        <dbReference type="ChEBI" id="CHEBI:29035"/>
    </cofactor>
    <cofactor evidence="10">
        <name>Mg(2+)</name>
        <dbReference type="ChEBI" id="CHEBI:18420"/>
    </cofactor>
    <text evidence="10">Manganese or magnesium. Binds 1 divalent metal ion per monomer in the absence of substrate. May bind a second metal ion after substrate binding.</text>
</comment>
<comment type="catalytic activity">
    <reaction evidence="1 10 11">
        <text>Endonucleolytic cleavage to 5'-phosphomonoester.</text>
        <dbReference type="EC" id="3.1.26.4"/>
    </reaction>
</comment>
<dbReference type="InterPro" id="IPR001352">
    <property type="entry name" value="RNase_HII/HIII"/>
</dbReference>
<protein>
    <recommendedName>
        <fullName evidence="11">Ribonuclease</fullName>
        <ecNumber evidence="11">3.1.26.4</ecNumber>
    </recommendedName>
</protein>
<name>A0ABR6VF89_9FIRM</name>
<accession>A0ABR6VF89</accession>
<dbReference type="PANTHER" id="PTHR10954">
    <property type="entry name" value="RIBONUCLEASE H2 SUBUNIT A"/>
    <property type="match status" value="1"/>
</dbReference>
<keyword evidence="8 10" id="KW-0255">Endonuclease</keyword>
<evidence type="ECO:0000256" key="5">
    <source>
        <dbReference type="ARBA" id="ARBA00022490"/>
    </source>
</evidence>
<evidence type="ECO:0000256" key="6">
    <source>
        <dbReference type="ARBA" id="ARBA00022722"/>
    </source>
</evidence>
<evidence type="ECO:0000313" key="14">
    <source>
        <dbReference type="Proteomes" id="UP000606870"/>
    </source>
</evidence>
<dbReference type="Pfam" id="PF01351">
    <property type="entry name" value="RNase_HII"/>
    <property type="match status" value="1"/>
</dbReference>
<sequence length="314" mass="34369">MDKILDEKVRAYKAQLSAAGIECVREKPINYGWNLVCRLGSEEGRVNIYHGKKGISVVLQAKEGALKQALAGLDQAQPAGLSAAGFFGSQGEAPAIRPAAADTWMGCDESGKGDVFGPLVAAACQITKEEEVLFQKAGVCDSKALTDTKIATLAEYIRQTLADRCVVTVLMPEEYNKQYELLKKNKKNLNHLLGSLHGQNILCLLRKHKCPCIIVDKFGKDEYVLNELQTVAKTHRIIQIPKGERDTAVAAASILARDAFVRAMNTLSKRYGMTFPKGAYAGIAAAIAQFRHQYGDAELAFVGKLNFKTFDFLR</sequence>
<comment type="similarity">
    <text evidence="4">Belongs to the RNase HII family. RnhC subfamily.</text>
</comment>
<dbReference type="InterPro" id="IPR024567">
    <property type="entry name" value="RNase_HII/HIII_dom"/>
</dbReference>
<keyword evidence="5" id="KW-0963">Cytoplasm</keyword>
<comment type="caution">
    <text evidence="13">The sequence shown here is derived from an EMBL/GenBank/DDBJ whole genome shotgun (WGS) entry which is preliminary data.</text>
</comment>
<evidence type="ECO:0000256" key="1">
    <source>
        <dbReference type="ARBA" id="ARBA00000077"/>
    </source>
</evidence>
<keyword evidence="14" id="KW-1185">Reference proteome</keyword>
<comment type="function">
    <text evidence="2 11">Endonuclease that specifically degrades the RNA of RNA-DNA hybrids.</text>
</comment>
<dbReference type="CDD" id="cd06590">
    <property type="entry name" value="RNase_HII_bacteria_HIII_like"/>
    <property type="match status" value="1"/>
</dbReference>
<evidence type="ECO:0000256" key="3">
    <source>
        <dbReference type="ARBA" id="ARBA00004496"/>
    </source>
</evidence>
<dbReference type="InterPro" id="IPR012337">
    <property type="entry name" value="RNaseH-like_sf"/>
</dbReference>
<evidence type="ECO:0000256" key="11">
    <source>
        <dbReference type="RuleBase" id="RU003515"/>
    </source>
</evidence>
<feature type="domain" description="RNase H type-2" evidence="12">
    <location>
        <begin position="102"/>
        <end position="314"/>
    </location>
</feature>
<evidence type="ECO:0000256" key="9">
    <source>
        <dbReference type="ARBA" id="ARBA00022801"/>
    </source>
</evidence>
<dbReference type="Proteomes" id="UP000606870">
    <property type="component" value="Unassembled WGS sequence"/>
</dbReference>
<evidence type="ECO:0000256" key="4">
    <source>
        <dbReference type="ARBA" id="ARBA00008378"/>
    </source>
</evidence>
<feature type="binding site" evidence="10">
    <location>
        <position position="108"/>
    </location>
    <ligand>
        <name>a divalent metal cation</name>
        <dbReference type="ChEBI" id="CHEBI:60240"/>
    </ligand>
</feature>
<feature type="binding site" evidence="10">
    <location>
        <position position="109"/>
    </location>
    <ligand>
        <name>a divalent metal cation</name>
        <dbReference type="ChEBI" id="CHEBI:60240"/>
    </ligand>
</feature>
<proteinExistence type="inferred from homology"/>
<dbReference type="Gene3D" id="3.30.420.10">
    <property type="entry name" value="Ribonuclease H-like superfamily/Ribonuclease H"/>
    <property type="match status" value="1"/>
</dbReference>
<gene>
    <name evidence="13" type="ORF">H8J70_01020</name>
</gene>